<dbReference type="CDD" id="cd06261">
    <property type="entry name" value="TM_PBP2"/>
    <property type="match status" value="2"/>
</dbReference>
<keyword evidence="3 8" id="KW-0813">Transport</keyword>
<feature type="transmembrane region" description="Helical" evidence="8">
    <location>
        <begin position="407"/>
        <end position="428"/>
    </location>
</feature>
<dbReference type="EMBL" id="QJJK01000013">
    <property type="protein sequence ID" value="PXW53628.1"/>
    <property type="molecule type" value="Genomic_DNA"/>
</dbReference>
<feature type="transmembrane region" description="Helical" evidence="8">
    <location>
        <begin position="30"/>
        <end position="51"/>
    </location>
</feature>
<comment type="subcellular location">
    <subcellularLocation>
        <location evidence="1 8">Cell membrane</location>
        <topology evidence="1 8">Multi-pass membrane protein</topology>
    </subcellularLocation>
</comment>
<dbReference type="RefSeq" id="WP_110377588.1">
    <property type="nucleotide sequence ID" value="NZ_JAHBRY010000001.1"/>
</dbReference>
<name>A0A2V3TVX9_9HYPH</name>
<comment type="caution">
    <text evidence="10">The sequence shown here is derived from an EMBL/GenBank/DDBJ whole genome shotgun (WGS) entry which is preliminary data.</text>
</comment>
<dbReference type="GO" id="GO:0005886">
    <property type="term" value="C:plasma membrane"/>
    <property type="evidence" value="ECO:0007669"/>
    <property type="project" value="UniProtKB-SubCell"/>
</dbReference>
<feature type="transmembrane region" description="Helical" evidence="8">
    <location>
        <begin position="440"/>
        <end position="461"/>
    </location>
</feature>
<feature type="transmembrane region" description="Helical" evidence="8">
    <location>
        <begin position="156"/>
        <end position="182"/>
    </location>
</feature>
<dbReference type="InterPro" id="IPR035906">
    <property type="entry name" value="MetI-like_sf"/>
</dbReference>
<dbReference type="InterPro" id="IPR000515">
    <property type="entry name" value="MetI-like"/>
</dbReference>
<evidence type="ECO:0000256" key="3">
    <source>
        <dbReference type="ARBA" id="ARBA00022448"/>
    </source>
</evidence>
<dbReference type="PANTHER" id="PTHR42929">
    <property type="entry name" value="INNER MEMBRANE ABC TRANSPORTER PERMEASE PROTEIN YDCU-RELATED-RELATED"/>
    <property type="match status" value="1"/>
</dbReference>
<evidence type="ECO:0000259" key="9">
    <source>
        <dbReference type="PROSITE" id="PS50928"/>
    </source>
</evidence>
<keyword evidence="7 8" id="KW-0472">Membrane</keyword>
<dbReference type="PROSITE" id="PS50928">
    <property type="entry name" value="ABC_TM1"/>
    <property type="match status" value="2"/>
</dbReference>
<proteinExistence type="inferred from homology"/>
<protein>
    <submittedName>
        <fullName evidence="10">Putative spermidine/putrescine transport system permease protein</fullName>
    </submittedName>
</protein>
<keyword evidence="11" id="KW-1185">Reference proteome</keyword>
<feature type="domain" description="ABC transmembrane type-1" evidence="9">
    <location>
        <begin position="75"/>
        <end position="281"/>
    </location>
</feature>
<evidence type="ECO:0000313" key="10">
    <source>
        <dbReference type="EMBL" id="PXW53628.1"/>
    </source>
</evidence>
<evidence type="ECO:0000256" key="2">
    <source>
        <dbReference type="ARBA" id="ARBA00007069"/>
    </source>
</evidence>
<dbReference type="GO" id="GO:0055085">
    <property type="term" value="P:transmembrane transport"/>
    <property type="evidence" value="ECO:0007669"/>
    <property type="project" value="InterPro"/>
</dbReference>
<comment type="similarity">
    <text evidence="2">Belongs to the binding-protein-dependent transport system permease family. CysTW subfamily.</text>
</comment>
<evidence type="ECO:0000256" key="7">
    <source>
        <dbReference type="ARBA" id="ARBA00023136"/>
    </source>
</evidence>
<feature type="transmembrane region" description="Helical" evidence="8">
    <location>
        <begin position="528"/>
        <end position="549"/>
    </location>
</feature>
<evidence type="ECO:0000256" key="8">
    <source>
        <dbReference type="RuleBase" id="RU363032"/>
    </source>
</evidence>
<feature type="transmembrane region" description="Helical" evidence="8">
    <location>
        <begin position="467"/>
        <end position="494"/>
    </location>
</feature>
<sequence length="605" mass="65381">MASADVAAATTAPSPARPGTHRLRWQTLPVAVFLLALFVVPVVTLLSISFFDNDGSPSLEHYKRLVDVPLYGKVLLATIKVAFFTMLFCIVGAYPVAYLLATSRKSTRNWLIILVLMPFWTSVLVRTFAWIVLLGRKGAVNQVLTAFGITDAPVQMIYNFTGVMIGMTHALMPLAVMTMLAVMEGIDPNLTKAAATMGAKGGTRFWRIYFPLTMPGVASAALLVFIASLGYFITPALLGGPQDTMIVQLIIFQIREVLNWQFAGAIGVLLVITFMLIFMIYDRVFGLSVIGGAARTASPAEGSMIRNYAGRVGTAITWGLAQITDAAITVFARWVPARRGGVGFSRGGLYLVCALIFAFIALPTLFVVPVSFTSEAFLTWPPKLFSLQWYQMVFESPVWLGAATRSFVVALITASVGMLFAVPCAFALARDNFRGKSALFGLVFAPLIVPNIFIAVGLFFLFSRIGIAGTTLAVVLGHTVIVIPYVVVTVLAVVKGYDRNLDHAAATMGASRMQTFHRVTFPVIRSGMVASFMFAFIISFDELTIALFVTGGRVTTLPKLMYEDALLAVSPRLAAVAALLLVSMSIVILASELIRRKGGFGLGTK</sequence>
<feature type="transmembrane region" description="Helical" evidence="8">
    <location>
        <begin position="569"/>
        <end position="590"/>
    </location>
</feature>
<feature type="transmembrane region" description="Helical" evidence="8">
    <location>
        <begin position="71"/>
        <end position="98"/>
    </location>
</feature>
<dbReference type="SUPFAM" id="SSF161098">
    <property type="entry name" value="MetI-like"/>
    <property type="match status" value="2"/>
</dbReference>
<feature type="transmembrane region" description="Helical" evidence="8">
    <location>
        <begin position="110"/>
        <end position="136"/>
    </location>
</feature>
<feature type="domain" description="ABC transmembrane type-1" evidence="9">
    <location>
        <begin position="403"/>
        <end position="594"/>
    </location>
</feature>
<dbReference type="AlphaFoldDB" id="A0A2V3TVX9"/>
<dbReference type="Pfam" id="PF00528">
    <property type="entry name" value="BPD_transp_1"/>
    <property type="match status" value="2"/>
</dbReference>
<feature type="transmembrane region" description="Helical" evidence="8">
    <location>
        <begin position="348"/>
        <end position="372"/>
    </location>
</feature>
<evidence type="ECO:0000256" key="4">
    <source>
        <dbReference type="ARBA" id="ARBA00022475"/>
    </source>
</evidence>
<feature type="transmembrane region" description="Helical" evidence="8">
    <location>
        <begin position="262"/>
        <end position="281"/>
    </location>
</feature>
<dbReference type="OrthoDB" id="9807047at2"/>
<gene>
    <name evidence="10" type="ORF">C7450_113116</name>
</gene>
<organism evidence="10 11">
    <name type="scientific">Chelatococcus asaccharovorans</name>
    <dbReference type="NCBI Taxonomy" id="28210"/>
    <lineage>
        <taxon>Bacteria</taxon>
        <taxon>Pseudomonadati</taxon>
        <taxon>Pseudomonadota</taxon>
        <taxon>Alphaproteobacteria</taxon>
        <taxon>Hyphomicrobiales</taxon>
        <taxon>Chelatococcaceae</taxon>
        <taxon>Chelatococcus</taxon>
    </lineage>
</organism>
<evidence type="ECO:0000313" key="11">
    <source>
        <dbReference type="Proteomes" id="UP000248021"/>
    </source>
</evidence>
<accession>A0A2V3TVX9</accession>
<evidence type="ECO:0000256" key="1">
    <source>
        <dbReference type="ARBA" id="ARBA00004651"/>
    </source>
</evidence>
<dbReference type="PANTHER" id="PTHR42929:SF5">
    <property type="entry name" value="ABC TRANSPORTER PERMEASE PROTEIN"/>
    <property type="match status" value="1"/>
</dbReference>
<feature type="transmembrane region" description="Helical" evidence="8">
    <location>
        <begin position="208"/>
        <end position="233"/>
    </location>
</feature>
<keyword evidence="4" id="KW-1003">Cell membrane</keyword>
<keyword evidence="5 8" id="KW-0812">Transmembrane</keyword>
<dbReference type="Proteomes" id="UP000248021">
    <property type="component" value="Unassembled WGS sequence"/>
</dbReference>
<reference evidence="10 11" key="1">
    <citation type="submission" date="2018-05" db="EMBL/GenBank/DDBJ databases">
        <title>Genomic Encyclopedia of Type Strains, Phase IV (KMG-IV): sequencing the most valuable type-strain genomes for metagenomic binning, comparative biology and taxonomic classification.</title>
        <authorList>
            <person name="Goeker M."/>
        </authorList>
    </citation>
    <scope>NUCLEOTIDE SEQUENCE [LARGE SCALE GENOMIC DNA]</scope>
    <source>
        <strain evidence="10 11">DSM 6462</strain>
    </source>
</reference>
<evidence type="ECO:0000256" key="5">
    <source>
        <dbReference type="ARBA" id="ARBA00022692"/>
    </source>
</evidence>
<keyword evidence="6 8" id="KW-1133">Transmembrane helix</keyword>
<dbReference type="Gene3D" id="1.10.3720.10">
    <property type="entry name" value="MetI-like"/>
    <property type="match status" value="2"/>
</dbReference>
<evidence type="ECO:0000256" key="6">
    <source>
        <dbReference type="ARBA" id="ARBA00022989"/>
    </source>
</evidence>